<keyword evidence="8" id="KW-1185">Reference proteome</keyword>
<evidence type="ECO:0000259" key="4">
    <source>
        <dbReference type="Pfam" id="PF25917"/>
    </source>
</evidence>
<feature type="domain" description="Multidrug resistance protein MdtA-like barrel-sandwich hybrid" evidence="4">
    <location>
        <begin position="28"/>
        <end position="231"/>
    </location>
</feature>
<dbReference type="KEGG" id="amr:AM1_0454"/>
<dbReference type="PANTHER" id="PTHR30469:SF15">
    <property type="entry name" value="HLYD FAMILY OF SECRETION PROTEINS"/>
    <property type="match status" value="1"/>
</dbReference>
<keyword evidence="2" id="KW-0175">Coiled coil</keyword>
<dbReference type="NCBIfam" id="TIGR01730">
    <property type="entry name" value="RND_mfp"/>
    <property type="match status" value="1"/>
</dbReference>
<feature type="domain" description="Multidrug resistance protein MdtA-like alpha-helical hairpin" evidence="3">
    <location>
        <begin position="104"/>
        <end position="169"/>
    </location>
</feature>
<feature type="domain" description="CusB-like beta-barrel" evidence="5">
    <location>
        <begin position="245"/>
        <end position="316"/>
    </location>
</feature>
<evidence type="ECO:0000259" key="6">
    <source>
        <dbReference type="Pfam" id="PF25989"/>
    </source>
</evidence>
<evidence type="ECO:0000259" key="3">
    <source>
        <dbReference type="Pfam" id="PF25876"/>
    </source>
</evidence>
<dbReference type="PRINTS" id="PR01490">
    <property type="entry name" value="RTXTOXIND"/>
</dbReference>
<proteinExistence type="inferred from homology"/>
<name>B0CB20_ACAM1</name>
<evidence type="ECO:0000313" key="7">
    <source>
        <dbReference type="EMBL" id="ABW25510.1"/>
    </source>
</evidence>
<sequence length="396" mass="42770">MVVKTAIATRQPIAIDRILTGTVESSEAVTLTSRVMGQIRQLTVREGDIVQAGQRIAEIDVRDIQAQQQQATAAIPQAQSAVSIAHSAKLTAQAQKSQAQARVQEAQAQLTEAQAELADAQLHQQRMVMLRREGAVSQSRLDEANTRLSVIQARISQAKAGLTQSRTTVRQAQAAVVQAQAQIRQAQAQVEQAQAQVKQTQANLDYGTVIAPFTGVIRHKYTEVGAMAGPGESIVKLERSGHLRLSVDAPESLVGQIQRGKSVLVQIDALNRQIAGRINQIIPAADPRSRNFTVKIALKPNQDLLPGMFGRLQFSSITRQNAAARQGLMIPEDAIVKQFGITGVFKVVGQQAQFNPITTGQIEGKTVEVYSGLERGDRIIVNPSPKLENGTALQVS</sequence>
<protein>
    <submittedName>
        <fullName evidence="7">Efflux transporter, RND family, MFP subunit protein, putative</fullName>
    </submittedName>
</protein>
<dbReference type="Pfam" id="PF25876">
    <property type="entry name" value="HH_MFP_RND"/>
    <property type="match status" value="1"/>
</dbReference>
<dbReference type="InterPro" id="IPR058624">
    <property type="entry name" value="MdtA-like_HH"/>
</dbReference>
<dbReference type="Gene3D" id="2.40.50.100">
    <property type="match status" value="2"/>
</dbReference>
<feature type="coiled-coil region" evidence="2">
    <location>
        <begin position="89"/>
        <end position="123"/>
    </location>
</feature>
<feature type="coiled-coil region" evidence="2">
    <location>
        <begin position="169"/>
        <end position="203"/>
    </location>
</feature>
<feature type="domain" description="YknX-like C-terminal permuted SH3-like" evidence="6">
    <location>
        <begin position="328"/>
        <end position="394"/>
    </location>
</feature>
<dbReference type="AlphaFoldDB" id="B0CB20"/>
<dbReference type="PANTHER" id="PTHR30469">
    <property type="entry name" value="MULTIDRUG RESISTANCE PROTEIN MDTA"/>
    <property type="match status" value="1"/>
</dbReference>
<comment type="similarity">
    <text evidence="1">Belongs to the membrane fusion protein (MFP) (TC 8.A.1) family.</text>
</comment>
<dbReference type="InterPro" id="IPR006143">
    <property type="entry name" value="RND_pump_MFP"/>
</dbReference>
<evidence type="ECO:0000259" key="5">
    <source>
        <dbReference type="Pfam" id="PF25954"/>
    </source>
</evidence>
<dbReference type="InterPro" id="IPR058792">
    <property type="entry name" value="Beta-barrel_RND_2"/>
</dbReference>
<dbReference type="GO" id="GO:0015562">
    <property type="term" value="F:efflux transmembrane transporter activity"/>
    <property type="evidence" value="ECO:0007669"/>
    <property type="project" value="TreeGrafter"/>
</dbReference>
<reference evidence="7 8" key="1">
    <citation type="journal article" date="2008" name="Proc. Natl. Acad. Sci. U.S.A.">
        <title>Niche adaptation and genome expansion in the chlorophyll d-producing cyanobacterium Acaryochloris marina.</title>
        <authorList>
            <person name="Swingley W.D."/>
            <person name="Chen M."/>
            <person name="Cheung P.C."/>
            <person name="Conrad A.L."/>
            <person name="Dejesa L.C."/>
            <person name="Hao J."/>
            <person name="Honchak B.M."/>
            <person name="Karbach L.E."/>
            <person name="Kurdoglu A."/>
            <person name="Lahiri S."/>
            <person name="Mastrian S.D."/>
            <person name="Miyashita H."/>
            <person name="Page L."/>
            <person name="Ramakrishna P."/>
            <person name="Satoh S."/>
            <person name="Sattley W.M."/>
            <person name="Shimada Y."/>
            <person name="Taylor H.L."/>
            <person name="Tomo T."/>
            <person name="Tsuchiya T."/>
            <person name="Wang Z.T."/>
            <person name="Raymond J."/>
            <person name="Mimuro M."/>
            <person name="Blankenship R.E."/>
            <person name="Touchman J.W."/>
        </authorList>
    </citation>
    <scope>NUCLEOTIDE SEQUENCE [LARGE SCALE GENOMIC DNA]</scope>
    <source>
        <strain evidence="8">MBIC 11017</strain>
    </source>
</reference>
<evidence type="ECO:0000256" key="1">
    <source>
        <dbReference type="ARBA" id="ARBA00009477"/>
    </source>
</evidence>
<dbReference type="SUPFAM" id="SSF111369">
    <property type="entry name" value="HlyD-like secretion proteins"/>
    <property type="match status" value="3"/>
</dbReference>
<dbReference type="Pfam" id="PF25917">
    <property type="entry name" value="BSH_RND"/>
    <property type="match status" value="1"/>
</dbReference>
<dbReference type="GO" id="GO:1990281">
    <property type="term" value="C:efflux pump complex"/>
    <property type="evidence" value="ECO:0007669"/>
    <property type="project" value="TreeGrafter"/>
</dbReference>
<dbReference type="Gene3D" id="2.40.420.20">
    <property type="match status" value="1"/>
</dbReference>
<dbReference type="Proteomes" id="UP000000268">
    <property type="component" value="Chromosome"/>
</dbReference>
<dbReference type="Gene3D" id="1.10.287.470">
    <property type="entry name" value="Helix hairpin bin"/>
    <property type="match status" value="3"/>
</dbReference>
<dbReference type="InterPro" id="IPR058625">
    <property type="entry name" value="MdtA-like_BSH"/>
</dbReference>
<dbReference type="HOGENOM" id="CLU_018816_1_4_3"/>
<evidence type="ECO:0000256" key="2">
    <source>
        <dbReference type="SAM" id="Coils"/>
    </source>
</evidence>
<gene>
    <name evidence="7" type="ordered locus">AM1_0454</name>
</gene>
<organism evidence="7 8">
    <name type="scientific">Acaryochloris marina (strain MBIC 11017)</name>
    <dbReference type="NCBI Taxonomy" id="329726"/>
    <lineage>
        <taxon>Bacteria</taxon>
        <taxon>Bacillati</taxon>
        <taxon>Cyanobacteriota</taxon>
        <taxon>Cyanophyceae</taxon>
        <taxon>Acaryochloridales</taxon>
        <taxon>Acaryochloridaceae</taxon>
        <taxon>Acaryochloris</taxon>
    </lineage>
</organism>
<dbReference type="eggNOG" id="COG0845">
    <property type="taxonomic scope" value="Bacteria"/>
</dbReference>
<dbReference type="Gene3D" id="2.40.30.170">
    <property type="match status" value="1"/>
</dbReference>
<evidence type="ECO:0000313" key="8">
    <source>
        <dbReference type="Proteomes" id="UP000000268"/>
    </source>
</evidence>
<accession>B0CB20</accession>
<dbReference type="STRING" id="329726.AM1_0454"/>
<dbReference type="Pfam" id="PF25954">
    <property type="entry name" value="Beta-barrel_RND_2"/>
    <property type="match status" value="1"/>
</dbReference>
<dbReference type="InterPro" id="IPR058637">
    <property type="entry name" value="YknX-like_C"/>
</dbReference>
<dbReference type="EMBL" id="CP000828">
    <property type="protein sequence ID" value="ABW25510.1"/>
    <property type="molecule type" value="Genomic_DNA"/>
</dbReference>
<dbReference type="Pfam" id="PF25989">
    <property type="entry name" value="YknX_C"/>
    <property type="match status" value="1"/>
</dbReference>